<evidence type="ECO:0000313" key="2">
    <source>
        <dbReference type="EMBL" id="QIL01459.1"/>
    </source>
</evidence>
<dbReference type="InterPro" id="IPR050177">
    <property type="entry name" value="Lipid_A_modif_metabolic_enz"/>
</dbReference>
<dbReference type="KEGG" id="ssin:G7078_00740"/>
<proteinExistence type="predicted"/>
<dbReference type="Gene3D" id="3.90.25.10">
    <property type="entry name" value="UDP-galactose 4-epimerase, domain 1"/>
    <property type="match status" value="1"/>
</dbReference>
<accession>A0A6G7ZKK9</accession>
<dbReference type="Gene3D" id="3.40.50.720">
    <property type="entry name" value="NAD(P)-binding Rossmann-like Domain"/>
    <property type="match status" value="1"/>
</dbReference>
<keyword evidence="3" id="KW-1185">Reference proteome</keyword>
<feature type="domain" description="NAD-dependent epimerase/dehydratase" evidence="1">
    <location>
        <begin position="4"/>
        <end position="230"/>
    </location>
</feature>
<evidence type="ECO:0000313" key="3">
    <source>
        <dbReference type="Proteomes" id="UP000502502"/>
    </source>
</evidence>
<dbReference type="SUPFAM" id="SSF51735">
    <property type="entry name" value="NAD(P)-binding Rossmann-fold domains"/>
    <property type="match status" value="1"/>
</dbReference>
<name>A0A6G7ZKK9_9SPHN</name>
<dbReference type="Pfam" id="PF01370">
    <property type="entry name" value="Epimerase"/>
    <property type="match status" value="1"/>
</dbReference>
<dbReference type="PANTHER" id="PTHR43245">
    <property type="entry name" value="BIFUNCTIONAL POLYMYXIN RESISTANCE PROTEIN ARNA"/>
    <property type="match status" value="1"/>
</dbReference>
<protein>
    <submittedName>
        <fullName evidence="2">NAD-dependent epimerase/dehydratase family protein</fullName>
    </submittedName>
</protein>
<dbReference type="InterPro" id="IPR036291">
    <property type="entry name" value="NAD(P)-bd_dom_sf"/>
</dbReference>
<evidence type="ECO:0000259" key="1">
    <source>
        <dbReference type="Pfam" id="PF01370"/>
    </source>
</evidence>
<reference evidence="2 3" key="1">
    <citation type="submission" date="2020-03" db="EMBL/GenBank/DDBJ databases">
        <title>Sphingomonas sp. nov., isolated from fish.</title>
        <authorList>
            <person name="Hyun D.-W."/>
            <person name="Bae J.-W."/>
        </authorList>
    </citation>
    <scope>NUCLEOTIDE SEQUENCE [LARGE SCALE GENOMIC DNA]</scope>
    <source>
        <strain evidence="2 3">HDW15C</strain>
    </source>
</reference>
<organism evidence="2 3">
    <name type="scientific">Sphingomonas sinipercae</name>
    <dbReference type="NCBI Taxonomy" id="2714944"/>
    <lineage>
        <taxon>Bacteria</taxon>
        <taxon>Pseudomonadati</taxon>
        <taxon>Pseudomonadota</taxon>
        <taxon>Alphaproteobacteria</taxon>
        <taxon>Sphingomonadales</taxon>
        <taxon>Sphingomonadaceae</taxon>
        <taxon>Sphingomonas</taxon>
    </lineage>
</organism>
<dbReference type="AlphaFoldDB" id="A0A6G7ZKK9"/>
<dbReference type="EMBL" id="CP049871">
    <property type="protein sequence ID" value="QIL01459.1"/>
    <property type="molecule type" value="Genomic_DNA"/>
</dbReference>
<gene>
    <name evidence="2" type="ORF">G7078_00740</name>
</gene>
<sequence>MKRILVTGVHGFTGQYLVPALRNRGFDVHGLLRPGTDTAAEGLVTHVADLTDVAELSRTVREVRPDAVIHLAGISFVAHSDPREIYDSNLIGSRNLLQAVSTEAAQCGAVILASSANVYGNQREGVLTEDTPPEPINEYGISKLAMELVAKLYMSRLPITIMRPFNYTGVGQSTDFVIPKIVDHARRRAPVIELGNLDVERDFSDVRSVVECYLRLLETPAARGRTLNICSGRGYTLRTVLDLVQELSGHRLQVRSNPDFVRKNEVKTLYGDNSRLLDLIGGLDMPPLASTLRWMIEA</sequence>
<dbReference type="PANTHER" id="PTHR43245:SF53">
    <property type="entry name" value="EPIMERASE-RELATED"/>
    <property type="match status" value="1"/>
</dbReference>
<dbReference type="Proteomes" id="UP000502502">
    <property type="component" value="Chromosome"/>
</dbReference>
<dbReference type="RefSeq" id="WP_166091993.1">
    <property type="nucleotide sequence ID" value="NZ_CP049871.1"/>
</dbReference>
<dbReference type="InterPro" id="IPR001509">
    <property type="entry name" value="Epimerase_deHydtase"/>
</dbReference>